<dbReference type="Gene3D" id="3.40.50.720">
    <property type="entry name" value="NAD(P)-binding Rossmann-like Domain"/>
    <property type="match status" value="1"/>
</dbReference>
<comment type="caution">
    <text evidence="6">The sequence shown here is derived from an EMBL/GenBank/DDBJ whole genome shotgun (WGS) entry which is preliminary data.</text>
</comment>
<dbReference type="EMBL" id="JAAAUY010001413">
    <property type="protein sequence ID" value="KAF9322928.1"/>
    <property type="molecule type" value="Genomic_DNA"/>
</dbReference>
<dbReference type="Pfam" id="PF08240">
    <property type="entry name" value="ADH_N"/>
    <property type="match status" value="1"/>
</dbReference>
<dbReference type="SUPFAM" id="SSF50129">
    <property type="entry name" value="GroES-like"/>
    <property type="match status" value="1"/>
</dbReference>
<comment type="cofactor">
    <cofactor evidence="1">
        <name>Zn(2+)</name>
        <dbReference type="ChEBI" id="CHEBI:29105"/>
    </cofactor>
</comment>
<evidence type="ECO:0000256" key="4">
    <source>
        <dbReference type="ARBA" id="ARBA00023002"/>
    </source>
</evidence>
<dbReference type="GO" id="GO:0016616">
    <property type="term" value="F:oxidoreductase activity, acting on the CH-OH group of donors, NAD or NADP as acceptor"/>
    <property type="evidence" value="ECO:0007669"/>
    <property type="project" value="InterPro"/>
</dbReference>
<evidence type="ECO:0000256" key="1">
    <source>
        <dbReference type="ARBA" id="ARBA00001947"/>
    </source>
</evidence>
<keyword evidence="2" id="KW-0479">Metal-binding</keyword>
<dbReference type="SUPFAM" id="SSF51735">
    <property type="entry name" value="NAD(P)-binding Rossmann-fold domains"/>
    <property type="match status" value="1"/>
</dbReference>
<evidence type="ECO:0000256" key="2">
    <source>
        <dbReference type="ARBA" id="ARBA00022723"/>
    </source>
</evidence>
<gene>
    <name evidence="6" type="ORF">BG006_001945</name>
</gene>
<keyword evidence="3" id="KW-0862">Zinc</keyword>
<dbReference type="AlphaFoldDB" id="A0A9P5VGS2"/>
<protein>
    <recommendedName>
        <fullName evidence="5">Enoyl reductase (ER) domain-containing protein</fullName>
    </recommendedName>
</protein>
<organism evidence="6 7">
    <name type="scientific">Podila minutissima</name>
    <dbReference type="NCBI Taxonomy" id="64525"/>
    <lineage>
        <taxon>Eukaryota</taxon>
        <taxon>Fungi</taxon>
        <taxon>Fungi incertae sedis</taxon>
        <taxon>Mucoromycota</taxon>
        <taxon>Mortierellomycotina</taxon>
        <taxon>Mortierellomycetes</taxon>
        <taxon>Mortierellales</taxon>
        <taxon>Mortierellaceae</taxon>
        <taxon>Podila</taxon>
    </lineage>
</organism>
<dbReference type="SMART" id="SM00829">
    <property type="entry name" value="PKS_ER"/>
    <property type="match status" value="1"/>
</dbReference>
<dbReference type="InterPro" id="IPR013154">
    <property type="entry name" value="ADH-like_N"/>
</dbReference>
<dbReference type="InterPro" id="IPR020843">
    <property type="entry name" value="ER"/>
</dbReference>
<evidence type="ECO:0000313" key="6">
    <source>
        <dbReference type="EMBL" id="KAF9322928.1"/>
    </source>
</evidence>
<accession>A0A9P5VGS2</accession>
<dbReference type="GO" id="GO:0046872">
    <property type="term" value="F:metal ion binding"/>
    <property type="evidence" value="ECO:0007669"/>
    <property type="project" value="UniProtKB-KW"/>
</dbReference>
<dbReference type="InterPro" id="IPR047109">
    <property type="entry name" value="CAD-like"/>
</dbReference>
<dbReference type="InterPro" id="IPR011032">
    <property type="entry name" value="GroES-like_sf"/>
</dbReference>
<dbReference type="InterPro" id="IPR013149">
    <property type="entry name" value="ADH-like_C"/>
</dbReference>
<proteinExistence type="predicted"/>
<dbReference type="CDD" id="cd05283">
    <property type="entry name" value="CAD1"/>
    <property type="match status" value="1"/>
</dbReference>
<evidence type="ECO:0000256" key="3">
    <source>
        <dbReference type="ARBA" id="ARBA00022833"/>
    </source>
</evidence>
<reference evidence="6" key="1">
    <citation type="journal article" date="2020" name="Fungal Divers.">
        <title>Resolving the Mortierellaceae phylogeny through synthesis of multi-gene phylogenetics and phylogenomics.</title>
        <authorList>
            <person name="Vandepol N."/>
            <person name="Liber J."/>
            <person name="Desiro A."/>
            <person name="Na H."/>
            <person name="Kennedy M."/>
            <person name="Barry K."/>
            <person name="Grigoriev I.V."/>
            <person name="Miller A.N."/>
            <person name="O'Donnell K."/>
            <person name="Stajich J.E."/>
            <person name="Bonito G."/>
        </authorList>
    </citation>
    <scope>NUCLEOTIDE SEQUENCE</scope>
    <source>
        <strain evidence="6">NVP1</strain>
    </source>
</reference>
<evidence type="ECO:0000259" key="5">
    <source>
        <dbReference type="SMART" id="SM00829"/>
    </source>
</evidence>
<keyword evidence="4" id="KW-0560">Oxidoreductase</keyword>
<dbReference type="Pfam" id="PF00107">
    <property type="entry name" value="ADH_zinc_N"/>
    <property type="match status" value="1"/>
</dbReference>
<sequence>MSVPQYNSCEDKSATFTGWASTGTAHLKPWSYYPRPLGPKDVEIEITHGGCCGSDIHTITSGWGELKLGPVIAGHEIIGKVAMAGPESGHQVGDIVGAGGLIDACGHCVECNRGQEQLCGQRAFVFNDTFKDGRGGITQGGFADRIRVNGDFVYKVPANISPAEAAPLFCAGLTTYAPLRDHGAGPDKTLGVIGIGGLGHMAIQWAAAMKCKEVVAISTSDRKREEAFKLGATKFVNSKSHEEFKAAAMSLDIVLCTSIDKNADWGEILSLVANGGKFIMLAMPESPMVIPPAALIFRQVSIVGSMIGGRGTTTEMLEFASKHNVRPWIKKMPMLDANAAIKHMMEGGPRYRVVMETEAGTKM</sequence>
<dbReference type="InterPro" id="IPR036291">
    <property type="entry name" value="NAD(P)-bd_dom_sf"/>
</dbReference>
<dbReference type="PANTHER" id="PTHR42683">
    <property type="entry name" value="ALDEHYDE REDUCTASE"/>
    <property type="match status" value="1"/>
</dbReference>
<dbReference type="Gene3D" id="3.90.180.10">
    <property type="entry name" value="Medium-chain alcohol dehydrogenases, catalytic domain"/>
    <property type="match status" value="1"/>
</dbReference>
<name>A0A9P5VGS2_9FUNG</name>
<feature type="domain" description="Enoyl reductase (ER)" evidence="5">
    <location>
        <begin position="23"/>
        <end position="355"/>
    </location>
</feature>
<dbReference type="FunFam" id="3.40.50.720:FF:000022">
    <property type="entry name" value="Cinnamyl alcohol dehydrogenase"/>
    <property type="match status" value="1"/>
</dbReference>
<keyword evidence="7" id="KW-1185">Reference proteome</keyword>
<evidence type="ECO:0000313" key="7">
    <source>
        <dbReference type="Proteomes" id="UP000696485"/>
    </source>
</evidence>
<dbReference type="Proteomes" id="UP000696485">
    <property type="component" value="Unassembled WGS sequence"/>
</dbReference>